<reference evidence="2" key="1">
    <citation type="submission" date="2020-10" db="EMBL/GenBank/DDBJ databases">
        <title>Chromosome-scale genome assembly of the Allis shad, Alosa alosa.</title>
        <authorList>
            <person name="Margot Z."/>
            <person name="Christophe K."/>
            <person name="Cabau C."/>
            <person name="Louis A."/>
            <person name="Berthelot C."/>
            <person name="Parey E."/>
            <person name="Roest Crollius H."/>
            <person name="Montfort J."/>
            <person name="Robinson-Rechavi M."/>
            <person name="Bucao C."/>
            <person name="Bouchez O."/>
            <person name="Gislard M."/>
            <person name="Lluch J."/>
            <person name="Milhes M."/>
            <person name="Lampietro C."/>
            <person name="Lopez Roques C."/>
            <person name="Donnadieu C."/>
            <person name="Braasch I."/>
            <person name="Desvignes T."/>
            <person name="Postlethwait J."/>
            <person name="Bobe J."/>
            <person name="Guiguen Y."/>
        </authorList>
    </citation>
    <scope>NUCLEOTIDE SEQUENCE</scope>
    <source>
        <strain evidence="2">M-15738</strain>
        <tissue evidence="2">Blood</tissue>
    </source>
</reference>
<evidence type="ECO:0000313" key="2">
    <source>
        <dbReference type="EMBL" id="KAG5263639.1"/>
    </source>
</evidence>
<dbReference type="InterPro" id="IPR008930">
    <property type="entry name" value="Terpenoid_cyclase/PrenylTrfase"/>
</dbReference>
<dbReference type="Gene3D" id="1.50.10.20">
    <property type="match status" value="1"/>
</dbReference>
<dbReference type="SUPFAM" id="SSF48239">
    <property type="entry name" value="Terpenoid cyclases/Protein prenyltransferases"/>
    <property type="match status" value="1"/>
</dbReference>
<dbReference type="PANTHER" id="PTHR11412:SF150">
    <property type="entry name" value="ALPHA-2-MACROGLOBULIN-RELATED"/>
    <property type="match status" value="1"/>
</dbReference>
<evidence type="ECO:0000259" key="1">
    <source>
        <dbReference type="Pfam" id="PF07678"/>
    </source>
</evidence>
<gene>
    <name evidence="2" type="ORF">AALO_G00267000</name>
</gene>
<keyword evidence="3" id="KW-1185">Reference proteome</keyword>
<feature type="domain" description="Alpha-macroglobulin-like TED" evidence="1">
    <location>
        <begin position="17"/>
        <end position="115"/>
    </location>
</feature>
<dbReference type="AlphaFoldDB" id="A0AAV6FLA9"/>
<dbReference type="Proteomes" id="UP000823561">
    <property type="component" value="Chromosome 21"/>
</dbReference>
<organism evidence="2 3">
    <name type="scientific">Alosa alosa</name>
    <name type="common">allis shad</name>
    <dbReference type="NCBI Taxonomy" id="278164"/>
    <lineage>
        <taxon>Eukaryota</taxon>
        <taxon>Metazoa</taxon>
        <taxon>Chordata</taxon>
        <taxon>Craniata</taxon>
        <taxon>Vertebrata</taxon>
        <taxon>Euteleostomi</taxon>
        <taxon>Actinopterygii</taxon>
        <taxon>Neopterygii</taxon>
        <taxon>Teleostei</taxon>
        <taxon>Clupei</taxon>
        <taxon>Clupeiformes</taxon>
        <taxon>Clupeoidei</taxon>
        <taxon>Clupeidae</taxon>
        <taxon>Alosa</taxon>
    </lineage>
</organism>
<dbReference type="InterPro" id="IPR050473">
    <property type="entry name" value="A2M/Complement_sys"/>
</dbReference>
<name>A0AAV6FLA9_9TELE</name>
<accession>A0AAV6FLA9</accession>
<protein>
    <recommendedName>
        <fullName evidence="1">Alpha-macroglobulin-like TED domain-containing protein</fullName>
    </recommendedName>
</protein>
<dbReference type="Pfam" id="PF07678">
    <property type="entry name" value="TED_complement"/>
    <property type="match status" value="1"/>
</dbReference>
<dbReference type="InterPro" id="IPR011626">
    <property type="entry name" value="Alpha-macroglobulin_TED"/>
</dbReference>
<evidence type="ECO:0000313" key="3">
    <source>
        <dbReference type="Proteomes" id="UP000823561"/>
    </source>
</evidence>
<sequence length="163" mass="17711">MRQIIIMALYNNPHSNSLAGEEDIRAELLKHLDSVATSDGCLLHWSQSSSERADSLAVETSSYVLLAVLTKPTLTAADLGYASRIVNWLGKQQNPYGGFSSTQDTVVALQALALYATKVFSPHGFNTVTVQSAGGDKHQFDVNQYNTLLYQDVPGKYSVEVTG</sequence>
<dbReference type="PANTHER" id="PTHR11412">
    <property type="entry name" value="MACROGLOBULIN / COMPLEMENT"/>
    <property type="match status" value="1"/>
</dbReference>
<proteinExistence type="predicted"/>
<comment type="caution">
    <text evidence="2">The sequence shown here is derived from an EMBL/GenBank/DDBJ whole genome shotgun (WGS) entry which is preliminary data.</text>
</comment>
<dbReference type="GO" id="GO:0005615">
    <property type="term" value="C:extracellular space"/>
    <property type="evidence" value="ECO:0007669"/>
    <property type="project" value="InterPro"/>
</dbReference>
<dbReference type="EMBL" id="JADWDJ010000021">
    <property type="protein sequence ID" value="KAG5263639.1"/>
    <property type="molecule type" value="Genomic_DNA"/>
</dbReference>